<reference evidence="1 2" key="1">
    <citation type="journal article" date="2010" name="Stand. Genomic Sci.">
        <title>Complete genome sequence of Brachyspira murdochii type strain (56-150).</title>
        <authorList>
            <person name="Pati A."/>
            <person name="Sikorski J."/>
            <person name="Gronow S."/>
            <person name="Munk C."/>
            <person name="Lapidus A."/>
            <person name="Copeland A."/>
            <person name="Glavina Del Tio T."/>
            <person name="Nolan M."/>
            <person name="Lucas S."/>
            <person name="Chen F."/>
            <person name="Tice H."/>
            <person name="Cheng J.F."/>
            <person name="Han C."/>
            <person name="Detter J.C."/>
            <person name="Bruce D."/>
            <person name="Tapia R."/>
            <person name="Goodwin L."/>
            <person name="Pitluck S."/>
            <person name="Liolios K."/>
            <person name="Ivanova N."/>
            <person name="Mavromatis K."/>
            <person name="Mikhailova N."/>
            <person name="Chen A."/>
            <person name="Palaniappan K."/>
            <person name="Land M."/>
            <person name="Hauser L."/>
            <person name="Chang Y.J."/>
            <person name="Jeffries C.D."/>
            <person name="Spring S."/>
            <person name="Rohde M."/>
            <person name="Goker M."/>
            <person name="Bristow J."/>
            <person name="Eisen J.A."/>
            <person name="Markowitz V."/>
            <person name="Hugenholtz P."/>
            <person name="Kyrpides N.C."/>
            <person name="Klenk H.P."/>
        </authorList>
    </citation>
    <scope>NUCLEOTIDE SEQUENCE [LARGE SCALE GENOMIC DNA]</scope>
    <source>
        <strain evidence="2">ATCC 51284 / DSM 12563 / 56-150</strain>
    </source>
</reference>
<dbReference type="HOGENOM" id="CLU_815524_0_0_12"/>
<organism evidence="1 2">
    <name type="scientific">Brachyspira murdochii (strain ATCC 51284 / DSM 12563 / 56-150)</name>
    <name type="common">Serpulina murdochii</name>
    <dbReference type="NCBI Taxonomy" id="526224"/>
    <lineage>
        <taxon>Bacteria</taxon>
        <taxon>Pseudomonadati</taxon>
        <taxon>Spirochaetota</taxon>
        <taxon>Spirochaetia</taxon>
        <taxon>Brachyspirales</taxon>
        <taxon>Brachyspiraceae</taxon>
        <taxon>Brachyspira</taxon>
    </lineage>
</organism>
<dbReference type="Proteomes" id="UP000001915">
    <property type="component" value="Chromosome"/>
</dbReference>
<dbReference type="KEGG" id="brm:Bmur_2393"/>
<accession>D5U5I7</accession>
<sequence>MKKLIIFFMFIMTLNIFSEEKIEFHYFYYTNKLYHSTLKTEIIPKDCIFINEYSNNNTYKYIYDFNKKEKKLFYKHIEDEDKYYYYDFNNNMYEDFADENIDINSMYKVTKNRFGESLYDIVINNYYNGNFSSYLNQQIYFYRSDTYNTNYINKAYKYSLTQDEIINKNSIGIYLLKTKNIYDNEEITSILCFQNEYYDRSYSDEEVKNYNNYGNIEFVYSPQFYYTSTIAQYIDSKDSFLNLLVPKGWYTNTETYYLKEDEYKITNYLDLKSKQIIKKDYNALTNDYLNSVISKSKSTKTYIYLKNFYSKDDMANNVKKYKNTELIGFIPLEFFEYYLQ</sequence>
<dbReference type="AlphaFoldDB" id="D5U5I7"/>
<evidence type="ECO:0000313" key="2">
    <source>
        <dbReference type="Proteomes" id="UP000001915"/>
    </source>
</evidence>
<gene>
    <name evidence="1" type="ordered locus">Bmur_2393</name>
</gene>
<dbReference type="EMBL" id="CP001959">
    <property type="protein sequence ID" value="ADG72464.1"/>
    <property type="molecule type" value="Genomic_DNA"/>
</dbReference>
<dbReference type="OrthoDB" id="9990311at2"/>
<proteinExistence type="predicted"/>
<protein>
    <submittedName>
        <fullName evidence="1">Uncharacterized protein</fullName>
    </submittedName>
</protein>
<name>D5U5I7_BRAM5</name>
<evidence type="ECO:0000313" key="1">
    <source>
        <dbReference type="EMBL" id="ADG72464.1"/>
    </source>
</evidence>
<dbReference type="RefSeq" id="WP_013114802.1">
    <property type="nucleotide sequence ID" value="NC_014150.1"/>
</dbReference>